<dbReference type="GeneID" id="70132332"/>
<feature type="active site" description="Proton donor/acceptor" evidence="1">
    <location>
        <position position="108"/>
    </location>
</feature>
<dbReference type="PANTHER" id="PTHR48100:SF15">
    <property type="entry name" value="SEDOHEPTULOSE 1,7-BISPHOSPHATASE"/>
    <property type="match status" value="1"/>
</dbReference>
<gene>
    <name evidence="3" type="ORF">BKA67DRAFT_574652</name>
</gene>
<dbReference type="EMBL" id="JAGPXC010000007">
    <property type="protein sequence ID" value="KAH6648385.1"/>
    <property type="molecule type" value="Genomic_DNA"/>
</dbReference>
<dbReference type="Proteomes" id="UP000758603">
    <property type="component" value="Unassembled WGS sequence"/>
</dbReference>
<dbReference type="SUPFAM" id="SSF53254">
    <property type="entry name" value="Phosphoglycerate mutase-like"/>
    <property type="match status" value="1"/>
</dbReference>
<dbReference type="Gene3D" id="3.40.50.1240">
    <property type="entry name" value="Phosphoglycerate mutase-like"/>
    <property type="match status" value="1"/>
</dbReference>
<protein>
    <submittedName>
        <fullName evidence="3">Phosphoglycerate mutase</fullName>
    </submittedName>
</protein>
<accession>A0A9P8UEE0</accession>
<comment type="caution">
    <text evidence="3">The sequence shown here is derived from an EMBL/GenBank/DDBJ whole genome shotgun (WGS) entry which is preliminary data.</text>
</comment>
<evidence type="ECO:0000313" key="3">
    <source>
        <dbReference type="EMBL" id="KAH6648385.1"/>
    </source>
</evidence>
<dbReference type="GO" id="GO:0050278">
    <property type="term" value="F:sedoheptulose-bisphosphatase activity"/>
    <property type="evidence" value="ECO:0007669"/>
    <property type="project" value="TreeGrafter"/>
</dbReference>
<sequence length="239" mass="26811">MSDLDAATPRVFLVRHGETEWTKNGRYTGRTDLELTPAGIKQVTGTASHMVGHGKLIDPARIARIWVSPRKRAQQTLGYLFNIDPQSADSAASRDLAEKFTTTEDIAEWDYGDYEGLKTKEIHVKRKDKGLDQEKEWDIWRDGCEGGESAEQVTARLDRLISQIRDVQRPGFGGEKPCDVVLVAHGHILRAFAKRWLRYPLDTPLAMMMSPGAIAVLSFRNRDIDQPGFYIGMSLPSQG</sequence>
<feature type="binding site" evidence="2">
    <location>
        <begin position="28"/>
        <end position="29"/>
    </location>
    <ligand>
        <name>substrate</name>
    </ligand>
</feature>
<reference evidence="3" key="1">
    <citation type="journal article" date="2021" name="Nat. Commun.">
        <title>Genetic determinants of endophytism in the Arabidopsis root mycobiome.</title>
        <authorList>
            <person name="Mesny F."/>
            <person name="Miyauchi S."/>
            <person name="Thiergart T."/>
            <person name="Pickel B."/>
            <person name="Atanasova L."/>
            <person name="Karlsson M."/>
            <person name="Huettel B."/>
            <person name="Barry K.W."/>
            <person name="Haridas S."/>
            <person name="Chen C."/>
            <person name="Bauer D."/>
            <person name="Andreopoulos W."/>
            <person name="Pangilinan J."/>
            <person name="LaButti K."/>
            <person name="Riley R."/>
            <person name="Lipzen A."/>
            <person name="Clum A."/>
            <person name="Drula E."/>
            <person name="Henrissat B."/>
            <person name="Kohler A."/>
            <person name="Grigoriev I.V."/>
            <person name="Martin F.M."/>
            <person name="Hacquard S."/>
        </authorList>
    </citation>
    <scope>NUCLEOTIDE SEQUENCE</scope>
    <source>
        <strain evidence="3">MPI-SDFR-AT-0073</strain>
    </source>
</reference>
<proteinExistence type="predicted"/>
<dbReference type="InterPro" id="IPR013078">
    <property type="entry name" value="His_Pase_superF_clade-1"/>
</dbReference>
<dbReference type="InterPro" id="IPR050275">
    <property type="entry name" value="PGM_Phosphatase"/>
</dbReference>
<dbReference type="RefSeq" id="XP_045954892.1">
    <property type="nucleotide sequence ID" value="XM_046103440.1"/>
</dbReference>
<dbReference type="GO" id="GO:0046390">
    <property type="term" value="P:ribose phosphate biosynthetic process"/>
    <property type="evidence" value="ECO:0007669"/>
    <property type="project" value="TreeGrafter"/>
</dbReference>
<dbReference type="InterPro" id="IPR029033">
    <property type="entry name" value="His_PPase_superfam"/>
</dbReference>
<dbReference type="AlphaFoldDB" id="A0A9P8UEE0"/>
<feature type="binding site" evidence="2">
    <location>
        <begin position="108"/>
        <end position="111"/>
    </location>
    <ligand>
        <name>substrate</name>
    </ligand>
</feature>
<feature type="binding site" evidence="2">
    <location>
        <position position="72"/>
    </location>
    <ligand>
        <name>substrate</name>
    </ligand>
</feature>
<organism evidence="3 4">
    <name type="scientific">Truncatella angustata</name>
    <dbReference type="NCBI Taxonomy" id="152316"/>
    <lineage>
        <taxon>Eukaryota</taxon>
        <taxon>Fungi</taxon>
        <taxon>Dikarya</taxon>
        <taxon>Ascomycota</taxon>
        <taxon>Pezizomycotina</taxon>
        <taxon>Sordariomycetes</taxon>
        <taxon>Xylariomycetidae</taxon>
        <taxon>Amphisphaeriales</taxon>
        <taxon>Sporocadaceae</taxon>
        <taxon>Truncatella</taxon>
    </lineage>
</organism>
<evidence type="ECO:0000256" key="2">
    <source>
        <dbReference type="PIRSR" id="PIRSR613078-2"/>
    </source>
</evidence>
<feature type="active site" description="Tele-phosphohistidine intermediate" evidence="1">
    <location>
        <position position="16"/>
    </location>
</feature>
<dbReference type="CDD" id="cd07067">
    <property type="entry name" value="HP_PGM_like"/>
    <property type="match status" value="1"/>
</dbReference>
<evidence type="ECO:0000313" key="4">
    <source>
        <dbReference type="Proteomes" id="UP000758603"/>
    </source>
</evidence>
<name>A0A9P8UEE0_9PEZI</name>
<keyword evidence="4" id="KW-1185">Reference proteome</keyword>
<dbReference type="OrthoDB" id="4818801at2759"/>
<dbReference type="SMART" id="SM00855">
    <property type="entry name" value="PGAM"/>
    <property type="match status" value="1"/>
</dbReference>
<evidence type="ECO:0000256" key="1">
    <source>
        <dbReference type="PIRSR" id="PIRSR613078-1"/>
    </source>
</evidence>
<dbReference type="PANTHER" id="PTHR48100">
    <property type="entry name" value="BROAD-SPECIFICITY PHOSPHATASE YOR283W-RELATED"/>
    <property type="match status" value="1"/>
</dbReference>
<dbReference type="Pfam" id="PF00300">
    <property type="entry name" value="His_Phos_1"/>
    <property type="match status" value="1"/>
</dbReference>